<evidence type="ECO:0000256" key="1">
    <source>
        <dbReference type="SAM" id="MobiDB-lite"/>
    </source>
</evidence>
<proteinExistence type="predicted"/>
<gene>
    <name evidence="2" type="ORF">Tci_002888</name>
</gene>
<dbReference type="AlphaFoldDB" id="A0A6L2J2N5"/>
<organism evidence="2">
    <name type="scientific">Tanacetum cinerariifolium</name>
    <name type="common">Dalmatian daisy</name>
    <name type="synonym">Chrysanthemum cinerariifolium</name>
    <dbReference type="NCBI Taxonomy" id="118510"/>
    <lineage>
        <taxon>Eukaryota</taxon>
        <taxon>Viridiplantae</taxon>
        <taxon>Streptophyta</taxon>
        <taxon>Embryophyta</taxon>
        <taxon>Tracheophyta</taxon>
        <taxon>Spermatophyta</taxon>
        <taxon>Magnoliopsida</taxon>
        <taxon>eudicotyledons</taxon>
        <taxon>Gunneridae</taxon>
        <taxon>Pentapetalae</taxon>
        <taxon>asterids</taxon>
        <taxon>campanulids</taxon>
        <taxon>Asterales</taxon>
        <taxon>Asteraceae</taxon>
        <taxon>Asteroideae</taxon>
        <taxon>Anthemideae</taxon>
        <taxon>Anthemidinae</taxon>
        <taxon>Tanacetum</taxon>
    </lineage>
</organism>
<name>A0A6L2J2N5_TANCI</name>
<comment type="caution">
    <text evidence="2">The sequence shown here is derived from an EMBL/GenBank/DDBJ whole genome shotgun (WGS) entry which is preliminary data.</text>
</comment>
<dbReference type="EMBL" id="BKCJ010000200">
    <property type="protein sequence ID" value="GEU30910.1"/>
    <property type="molecule type" value="Genomic_DNA"/>
</dbReference>
<feature type="region of interest" description="Disordered" evidence="1">
    <location>
        <begin position="26"/>
        <end position="48"/>
    </location>
</feature>
<sequence>MFDEYLNPPPCVDPQVLTVIAPEPAVSSGTPSLTIIDQDASPTSTSQTPPATLSLVILLGVEEVDHDIEVAHMDNNLSVEFLIPEPNSKESSTQVVILNHVHSIIQPPEHINKWTKDHPINNVIGDPSRPVSARQQLQDEALLCYFDAFLSSVEPKSYKEALTKSCWIEAMQKELNEFKCLEV</sequence>
<protein>
    <submittedName>
        <fullName evidence="2">Integrase, catalytic region, zinc finger, CCHC-type, peptidase aspartic, catalytic</fullName>
    </submittedName>
</protein>
<reference evidence="2" key="1">
    <citation type="journal article" date="2019" name="Sci. Rep.">
        <title>Draft genome of Tanacetum cinerariifolium, the natural source of mosquito coil.</title>
        <authorList>
            <person name="Yamashiro T."/>
            <person name="Shiraishi A."/>
            <person name="Satake H."/>
            <person name="Nakayama K."/>
        </authorList>
    </citation>
    <scope>NUCLEOTIDE SEQUENCE</scope>
</reference>
<accession>A0A6L2J2N5</accession>
<evidence type="ECO:0000313" key="2">
    <source>
        <dbReference type="EMBL" id="GEU30910.1"/>
    </source>
</evidence>
<feature type="compositionally biased region" description="Low complexity" evidence="1">
    <location>
        <begin position="37"/>
        <end position="48"/>
    </location>
</feature>